<feature type="active site" description="Nucleophile" evidence="5">
    <location>
        <position position="114"/>
    </location>
</feature>
<gene>
    <name evidence="9" type="ORF">CANVERA_P5240</name>
</gene>
<dbReference type="InterPro" id="IPR041708">
    <property type="entry name" value="PUS1/PUS2-like"/>
</dbReference>
<organism evidence="9 10">
    <name type="scientific">Candida verbasci</name>
    <dbReference type="NCBI Taxonomy" id="1227364"/>
    <lineage>
        <taxon>Eukaryota</taxon>
        <taxon>Fungi</taxon>
        <taxon>Dikarya</taxon>
        <taxon>Ascomycota</taxon>
        <taxon>Saccharomycotina</taxon>
        <taxon>Pichiomycetes</taxon>
        <taxon>Debaryomycetaceae</taxon>
        <taxon>Candida/Lodderomyces clade</taxon>
        <taxon>Candida</taxon>
    </lineage>
</organism>
<dbReference type="InterPro" id="IPR001406">
    <property type="entry name" value="PsdUridine_synth_TruA"/>
</dbReference>
<keyword evidence="3" id="KW-0413">Isomerase</keyword>
<comment type="catalytic activity">
    <reaction evidence="4">
        <text>a uridine in tRNA = a pseudouridine in tRNA</text>
        <dbReference type="Rhea" id="RHEA:54572"/>
        <dbReference type="Rhea" id="RHEA-COMP:13339"/>
        <dbReference type="Rhea" id="RHEA-COMP:13934"/>
        <dbReference type="ChEBI" id="CHEBI:65314"/>
        <dbReference type="ChEBI" id="CHEBI:65315"/>
    </reaction>
</comment>
<dbReference type="PANTHER" id="PTHR11142">
    <property type="entry name" value="PSEUDOURIDYLATE SYNTHASE"/>
    <property type="match status" value="1"/>
</dbReference>
<evidence type="ECO:0000256" key="3">
    <source>
        <dbReference type="ARBA" id="ARBA00023235"/>
    </source>
</evidence>
<evidence type="ECO:0000256" key="6">
    <source>
        <dbReference type="PIRSR" id="PIRSR641708-2"/>
    </source>
</evidence>
<dbReference type="Gene3D" id="3.30.70.660">
    <property type="entry name" value="Pseudouridine synthase I, catalytic domain, C-terminal subdomain"/>
    <property type="match status" value="1"/>
</dbReference>
<dbReference type="GO" id="GO:0031119">
    <property type="term" value="P:tRNA pseudouridine synthesis"/>
    <property type="evidence" value="ECO:0007669"/>
    <property type="project" value="InterPro"/>
</dbReference>
<keyword evidence="10" id="KW-1185">Reference proteome</keyword>
<dbReference type="GO" id="GO:1990481">
    <property type="term" value="P:mRNA pseudouridine synthesis"/>
    <property type="evidence" value="ECO:0007669"/>
    <property type="project" value="TreeGrafter"/>
</dbReference>
<dbReference type="EMBL" id="CANTUO010000007">
    <property type="protein sequence ID" value="CAI5760732.1"/>
    <property type="molecule type" value="Genomic_DNA"/>
</dbReference>
<dbReference type="SUPFAM" id="SSF55120">
    <property type="entry name" value="Pseudouridine synthase"/>
    <property type="match status" value="1"/>
</dbReference>
<dbReference type="AlphaFoldDB" id="A0A9W4XFQ8"/>
<sequence>MKNNTSQKPIRSQGKKKLKKLGHPGTIQLRSEFKPLLDENGNPLPKSERKPKRKCAVMFGYCGTGYNGLQTQNNDNVKTIEKELYTAMTKAGAISIENSIDQKKSSFQRAARTDKGVHAAGNVISLKMIIEDPNIKDKINENLPEQIRIWGIQRTTKGFDCRKMCSSRIYEYLLPTYALLPPKKGTSLSNLIDEKKQLYPNLFANDNGEGENWWKETEEKTKDVTEDKKIKSIENQARKSYRISKEKLNDLRNVIKKYEGTNNFHNFTVGKDYNDNSSKRFIMSVNVSDPFLIEGTNSQTEWVSIKIHGQSFMLHQIRKMIAMATLLIRCNLPHDLILDFFGPTKINIPKAPALGLLLENPVYESFNQKLKTGKEGYDMIEFEKFSREMDEFKMKYIYDKIYDEENKENVFNAYYNYIDSFDVVPDEEGAPGYSKNRVTIFDFMTNYIDKHGKEVEEIKEDNAEAKEEIKEDNAEVKEDVKEESKD</sequence>
<keyword evidence="2" id="KW-0819">tRNA processing</keyword>
<dbReference type="GO" id="GO:0003723">
    <property type="term" value="F:RNA binding"/>
    <property type="evidence" value="ECO:0007669"/>
    <property type="project" value="InterPro"/>
</dbReference>
<evidence type="ECO:0000256" key="7">
    <source>
        <dbReference type="SAM" id="MobiDB-lite"/>
    </source>
</evidence>
<dbReference type="OrthoDB" id="10256309at2759"/>
<evidence type="ECO:0000256" key="1">
    <source>
        <dbReference type="ARBA" id="ARBA00009375"/>
    </source>
</evidence>
<feature type="compositionally biased region" description="Basic residues" evidence="7">
    <location>
        <begin position="13"/>
        <end position="22"/>
    </location>
</feature>
<feature type="domain" description="Pseudouridine synthase I TruA alpha/beta" evidence="8">
    <location>
        <begin position="255"/>
        <end position="363"/>
    </location>
</feature>
<dbReference type="CDD" id="cd02568">
    <property type="entry name" value="PseudoU_synth_PUS1_PUS2"/>
    <property type="match status" value="1"/>
</dbReference>
<reference evidence="9" key="1">
    <citation type="submission" date="2022-12" db="EMBL/GenBank/DDBJ databases">
        <authorList>
            <person name="Brejova B."/>
        </authorList>
    </citation>
    <scope>NUCLEOTIDE SEQUENCE</scope>
</reference>
<comment type="caution">
    <text evidence="9">The sequence shown here is derived from an EMBL/GenBank/DDBJ whole genome shotgun (WGS) entry which is preliminary data.</text>
</comment>
<evidence type="ECO:0000313" key="9">
    <source>
        <dbReference type="EMBL" id="CAI5760732.1"/>
    </source>
</evidence>
<dbReference type="Gene3D" id="3.30.70.580">
    <property type="entry name" value="Pseudouridine synthase I, catalytic domain, N-terminal subdomain"/>
    <property type="match status" value="1"/>
</dbReference>
<feature type="region of interest" description="Disordered" evidence="7">
    <location>
        <begin position="459"/>
        <end position="486"/>
    </location>
</feature>
<dbReference type="InterPro" id="IPR020103">
    <property type="entry name" value="PsdUridine_synth_cat_dom_sf"/>
</dbReference>
<feature type="compositionally biased region" description="Polar residues" evidence="7">
    <location>
        <begin position="1"/>
        <end position="10"/>
    </location>
</feature>
<evidence type="ECO:0000259" key="8">
    <source>
        <dbReference type="Pfam" id="PF01416"/>
    </source>
</evidence>
<evidence type="ECO:0000313" key="10">
    <source>
        <dbReference type="Proteomes" id="UP001152885"/>
    </source>
</evidence>
<comment type="similarity">
    <text evidence="1">Belongs to the tRNA pseudouridine synthase TruA family.</text>
</comment>
<evidence type="ECO:0000256" key="5">
    <source>
        <dbReference type="PIRSR" id="PIRSR641708-1"/>
    </source>
</evidence>
<dbReference type="InterPro" id="IPR020095">
    <property type="entry name" value="PsdUridine_synth_TruA_C"/>
</dbReference>
<evidence type="ECO:0000256" key="2">
    <source>
        <dbReference type="ARBA" id="ARBA00022694"/>
    </source>
</evidence>
<proteinExistence type="inferred from homology"/>
<dbReference type="GO" id="GO:0005634">
    <property type="term" value="C:nucleus"/>
    <property type="evidence" value="ECO:0007669"/>
    <property type="project" value="TreeGrafter"/>
</dbReference>
<dbReference type="Pfam" id="PF01416">
    <property type="entry name" value="PseudoU_synth_1"/>
    <property type="match status" value="1"/>
</dbReference>
<dbReference type="InterPro" id="IPR020094">
    <property type="entry name" value="TruA/RsuA/RluB/E/F_N"/>
</dbReference>
<dbReference type="Proteomes" id="UP001152885">
    <property type="component" value="Unassembled WGS sequence"/>
</dbReference>
<accession>A0A9W4XFQ8</accession>
<protein>
    <recommendedName>
        <fullName evidence="8">Pseudouridine synthase I TruA alpha/beta domain-containing protein</fullName>
    </recommendedName>
</protein>
<dbReference type="PANTHER" id="PTHR11142:SF4">
    <property type="entry name" value="PSEUDOURIDYLATE SYNTHASE 1 HOMOLOG"/>
    <property type="match status" value="1"/>
</dbReference>
<dbReference type="GO" id="GO:0009982">
    <property type="term" value="F:pseudouridine synthase activity"/>
    <property type="evidence" value="ECO:0007669"/>
    <property type="project" value="InterPro"/>
</dbReference>
<dbReference type="InterPro" id="IPR020097">
    <property type="entry name" value="PsdUridine_synth_TruA_a/b_dom"/>
</dbReference>
<dbReference type="FunFam" id="3.30.70.580:FF:000002">
    <property type="entry name" value="tRNA pseudouridine synthase"/>
    <property type="match status" value="1"/>
</dbReference>
<name>A0A9W4XFQ8_9ASCO</name>
<feature type="binding site" evidence="6">
    <location>
        <position position="170"/>
    </location>
    <ligand>
        <name>substrate</name>
    </ligand>
</feature>
<dbReference type="NCBIfam" id="TIGR00071">
    <property type="entry name" value="hisT_truA"/>
    <property type="match status" value="1"/>
</dbReference>
<evidence type="ECO:0000256" key="4">
    <source>
        <dbReference type="ARBA" id="ARBA00036943"/>
    </source>
</evidence>
<feature type="region of interest" description="Disordered" evidence="7">
    <location>
        <begin position="1"/>
        <end position="51"/>
    </location>
</feature>